<sequence length="198" mass="22517">MWTCVFLVCVTGVFGVDADEVKSVSVMKGDSATLYTDVTHIQINDRILWMFEFHDTLLAEIHAQNVNIYDSNEIFGDRLKLDSQTGSLIITNIRNTDSGVFTLVTISNRGTSYKRFNVTVYGFLPLLSASRTRQATDIHIILLPYVVFVCLLMGYMCCCCCVCCLYCKKRTGREKKNMSEYTEVIYSLHVKDPLQDNE</sequence>
<feature type="chain" id="PRO_5022742815" description="Immunoglobulin domain-containing protein" evidence="2">
    <location>
        <begin position="19"/>
        <end position="198"/>
    </location>
</feature>
<dbReference type="PANTHER" id="PTHR21063:SF4">
    <property type="entry name" value="CD48 ANTIGEN-RELATED"/>
    <property type="match status" value="1"/>
</dbReference>
<dbReference type="Gene3D" id="2.60.40.10">
    <property type="entry name" value="Immunoglobulins"/>
    <property type="match status" value="1"/>
</dbReference>
<evidence type="ECO:0000313" key="4">
    <source>
        <dbReference type="EMBL" id="KAA0711972.1"/>
    </source>
</evidence>
<dbReference type="AlphaFoldDB" id="A0A5A9NPR8"/>
<dbReference type="EMBL" id="SOYY01000014">
    <property type="protein sequence ID" value="KAA0711972.1"/>
    <property type="molecule type" value="Genomic_DNA"/>
</dbReference>
<evidence type="ECO:0000259" key="3">
    <source>
        <dbReference type="SMART" id="SM00409"/>
    </source>
</evidence>
<keyword evidence="2" id="KW-0732">Signal</keyword>
<dbReference type="InterPro" id="IPR036179">
    <property type="entry name" value="Ig-like_dom_sf"/>
</dbReference>
<protein>
    <recommendedName>
        <fullName evidence="3">Immunoglobulin domain-containing protein</fullName>
    </recommendedName>
</protein>
<dbReference type="InterPro" id="IPR003599">
    <property type="entry name" value="Ig_sub"/>
</dbReference>
<evidence type="ECO:0000256" key="1">
    <source>
        <dbReference type="SAM" id="Phobius"/>
    </source>
</evidence>
<accession>A0A5A9NPR8</accession>
<dbReference type="SMART" id="SM00409">
    <property type="entry name" value="IG"/>
    <property type="match status" value="1"/>
</dbReference>
<keyword evidence="1" id="KW-0472">Membrane</keyword>
<dbReference type="SUPFAM" id="SSF48726">
    <property type="entry name" value="Immunoglobulin"/>
    <property type="match status" value="1"/>
</dbReference>
<keyword evidence="1" id="KW-0812">Transmembrane</keyword>
<dbReference type="PANTHER" id="PTHR21063">
    <property type="entry name" value="LFA-3"/>
    <property type="match status" value="1"/>
</dbReference>
<feature type="signal peptide" evidence="2">
    <location>
        <begin position="1"/>
        <end position="18"/>
    </location>
</feature>
<evidence type="ECO:0000256" key="2">
    <source>
        <dbReference type="SAM" id="SignalP"/>
    </source>
</evidence>
<dbReference type="Proteomes" id="UP000324632">
    <property type="component" value="Chromosome 14"/>
</dbReference>
<gene>
    <name evidence="4" type="ORF">E1301_Tti021804</name>
</gene>
<reference evidence="4 5" key="1">
    <citation type="journal article" date="2019" name="Mol. Ecol. Resour.">
        <title>Chromosome-level genome assembly of Triplophysa tibetana, a fish adapted to the harsh high-altitude environment of the Tibetan Plateau.</title>
        <authorList>
            <person name="Yang X."/>
            <person name="Liu H."/>
            <person name="Ma Z."/>
            <person name="Zou Y."/>
            <person name="Zou M."/>
            <person name="Mao Y."/>
            <person name="Li X."/>
            <person name="Wang H."/>
            <person name="Chen T."/>
            <person name="Wang W."/>
            <person name="Yang R."/>
        </authorList>
    </citation>
    <scope>NUCLEOTIDE SEQUENCE [LARGE SCALE GENOMIC DNA]</scope>
    <source>
        <strain evidence="4">TTIB1903HZAU</strain>
        <tissue evidence="4">Muscle</tissue>
    </source>
</reference>
<proteinExistence type="predicted"/>
<feature type="transmembrane region" description="Helical" evidence="1">
    <location>
        <begin position="142"/>
        <end position="167"/>
    </location>
</feature>
<dbReference type="FunFam" id="2.60.40.10:FF:002431">
    <property type="entry name" value="Si:ch211-222k6.3"/>
    <property type="match status" value="1"/>
</dbReference>
<dbReference type="InterPro" id="IPR013783">
    <property type="entry name" value="Ig-like_fold"/>
</dbReference>
<comment type="caution">
    <text evidence="4">The sequence shown here is derived from an EMBL/GenBank/DDBJ whole genome shotgun (WGS) entry which is preliminary data.</text>
</comment>
<evidence type="ECO:0000313" key="5">
    <source>
        <dbReference type="Proteomes" id="UP000324632"/>
    </source>
</evidence>
<organism evidence="4 5">
    <name type="scientific">Triplophysa tibetana</name>
    <dbReference type="NCBI Taxonomy" id="1572043"/>
    <lineage>
        <taxon>Eukaryota</taxon>
        <taxon>Metazoa</taxon>
        <taxon>Chordata</taxon>
        <taxon>Craniata</taxon>
        <taxon>Vertebrata</taxon>
        <taxon>Euteleostomi</taxon>
        <taxon>Actinopterygii</taxon>
        <taxon>Neopterygii</taxon>
        <taxon>Teleostei</taxon>
        <taxon>Ostariophysi</taxon>
        <taxon>Cypriniformes</taxon>
        <taxon>Nemacheilidae</taxon>
        <taxon>Triplophysa</taxon>
    </lineage>
</organism>
<keyword evidence="1" id="KW-1133">Transmembrane helix</keyword>
<keyword evidence="5" id="KW-1185">Reference proteome</keyword>
<name>A0A5A9NPR8_9TELE</name>
<feature type="domain" description="Immunoglobulin" evidence="3">
    <location>
        <begin position="21"/>
        <end position="121"/>
    </location>
</feature>